<accession>A0A067PJ98</accession>
<dbReference type="EMBL" id="KL197751">
    <property type="protein sequence ID" value="KDQ51107.1"/>
    <property type="molecule type" value="Genomic_DNA"/>
</dbReference>
<evidence type="ECO:0008006" key="3">
    <source>
        <dbReference type="Google" id="ProtNLM"/>
    </source>
</evidence>
<dbReference type="HOGENOM" id="CLU_036419_2_1_1"/>
<reference evidence="2" key="1">
    <citation type="journal article" date="2014" name="Proc. Natl. Acad. Sci. U.S.A.">
        <title>Extensive sampling of basidiomycete genomes demonstrates inadequacy of the white-rot/brown-rot paradigm for wood decay fungi.</title>
        <authorList>
            <person name="Riley R."/>
            <person name="Salamov A.A."/>
            <person name="Brown D.W."/>
            <person name="Nagy L.G."/>
            <person name="Floudas D."/>
            <person name="Held B.W."/>
            <person name="Levasseur A."/>
            <person name="Lombard V."/>
            <person name="Morin E."/>
            <person name="Otillar R."/>
            <person name="Lindquist E.A."/>
            <person name="Sun H."/>
            <person name="LaButti K.M."/>
            <person name="Schmutz J."/>
            <person name="Jabbour D."/>
            <person name="Luo H."/>
            <person name="Baker S.E."/>
            <person name="Pisabarro A.G."/>
            <person name="Walton J.D."/>
            <person name="Blanchette R.A."/>
            <person name="Henrissat B."/>
            <person name="Martin F."/>
            <person name="Cullen D."/>
            <person name="Hibbett D.S."/>
            <person name="Grigoriev I.V."/>
        </authorList>
    </citation>
    <scope>NUCLEOTIDE SEQUENCE [LARGE SCALE GENOMIC DNA]</scope>
    <source>
        <strain evidence="2">MUCL 33604</strain>
    </source>
</reference>
<gene>
    <name evidence="1" type="ORF">JAAARDRAFT_199331</name>
</gene>
<keyword evidence="2" id="KW-1185">Reference proteome</keyword>
<evidence type="ECO:0000313" key="1">
    <source>
        <dbReference type="EMBL" id="KDQ51107.1"/>
    </source>
</evidence>
<dbReference type="Proteomes" id="UP000027265">
    <property type="component" value="Unassembled WGS sequence"/>
</dbReference>
<dbReference type="AlphaFoldDB" id="A0A067PJ98"/>
<sequence>MGGVNTRAETVESVFTRAPVFDNILSRLSPVALIRLGQCSRTTLGAVANFANRAFNINKHISRFFPDPITFRSLQARTATLISGPSALQFLDRTFYPESDLDLYTPNKHGYEVGLWLKQDGYVFVPNSFQDEDFDMSFGGVMGANFVGEVTDDLDLNHLQQYGIKGVNGIYCFEKASQDGTEPPLRVQIITASTTPLECILNFHSTVVMNAIAYDAAYSFYPISTFEEHRALTVGEVTERQAIALAKYTIRGWRIQANLHPFEKRSCAAPFYPTLVRWVGDRETWTLALDITGIERRSPVSASSESFTWDPVAHNSWILNVVAETHMSYYSTKSSILHYQYLVAEQPLLDQLIEFFVAQGKLEHLKAPSRERMSSAAWRQQFSWWDAEIPRFCALYRANAEKC</sequence>
<organism evidence="1 2">
    <name type="scientific">Jaapia argillacea MUCL 33604</name>
    <dbReference type="NCBI Taxonomy" id="933084"/>
    <lineage>
        <taxon>Eukaryota</taxon>
        <taxon>Fungi</taxon>
        <taxon>Dikarya</taxon>
        <taxon>Basidiomycota</taxon>
        <taxon>Agaricomycotina</taxon>
        <taxon>Agaricomycetes</taxon>
        <taxon>Agaricomycetidae</taxon>
        <taxon>Jaapiales</taxon>
        <taxon>Jaapiaceae</taxon>
        <taxon>Jaapia</taxon>
    </lineage>
</organism>
<protein>
    <recommendedName>
        <fullName evidence="3">F-box domain-containing protein</fullName>
    </recommendedName>
</protein>
<dbReference type="STRING" id="933084.A0A067PJ98"/>
<evidence type="ECO:0000313" key="2">
    <source>
        <dbReference type="Proteomes" id="UP000027265"/>
    </source>
</evidence>
<dbReference type="OrthoDB" id="2803201at2759"/>
<dbReference type="InParanoid" id="A0A067PJ98"/>
<name>A0A067PJ98_9AGAM</name>
<proteinExistence type="predicted"/>